<accession>A0A6S7KCN7</accession>
<sequence>MSRNAKSDEISHLTCNDRVISDSADLTECFNNHFAEIGLKFRLDEPDELNNCSFDDYLKQADTVFTLDLTTPSAVFKLLSSLQEGKAMGLDEIPAKLLKCAASVRSDSLCNLFNCSIATGVFADDWKIAKVKPLYKGDAKDILNNYRPISILSAVSKIFERIVYDQLQAYLNENGLIYDKQSGFRPVHSTTSALLDATTEWLSSMDKGQLNSVVFLDLAKEFDTVDHEILLSKLQIYGVDSMSLNWFKSYLFDGKQKCNINGLVSSERSLLCGVSQGSIFGPLLFLVYINDLPSCLQHSTARMYADDANITTTGKSIKEIASGANTDLENIRIWLKANKLTLNATKTEYMFIASNSNLDKLRDIQYLVLDGKPIRRVKVSKSLGIFIDERLSWRGHIDKISKTICSGISGLRQVREFVTLSTLLTIYNSLIQPIFDYCDVVLDNMSIILAQRLQELSPVRVMK</sequence>
<name>A0A6S7KCN7_PARCT</name>
<reference evidence="1" key="1">
    <citation type="submission" date="2020-04" db="EMBL/GenBank/DDBJ databases">
        <authorList>
            <person name="Alioto T."/>
            <person name="Alioto T."/>
            <person name="Gomez Garrido J."/>
        </authorList>
    </citation>
    <scope>NUCLEOTIDE SEQUENCE</scope>
    <source>
        <strain evidence="1">A484AB</strain>
    </source>
</reference>
<evidence type="ECO:0000313" key="2">
    <source>
        <dbReference type="Proteomes" id="UP001152795"/>
    </source>
</evidence>
<dbReference type="EMBL" id="CACRXK020013536">
    <property type="protein sequence ID" value="CAB4025312.1"/>
    <property type="molecule type" value="Genomic_DNA"/>
</dbReference>
<evidence type="ECO:0000313" key="1">
    <source>
        <dbReference type="EMBL" id="CAB4025312.1"/>
    </source>
</evidence>
<dbReference type="OrthoDB" id="5948131at2759"/>
<dbReference type="CDD" id="cd01650">
    <property type="entry name" value="RT_nLTR_like"/>
    <property type="match status" value="1"/>
</dbReference>
<dbReference type="Pfam" id="PF00078">
    <property type="entry name" value="RVT_1"/>
    <property type="match status" value="1"/>
</dbReference>
<dbReference type="Proteomes" id="UP001152795">
    <property type="component" value="Unassembled WGS sequence"/>
</dbReference>
<dbReference type="AlphaFoldDB" id="A0A6S7KCN7"/>
<comment type="caution">
    <text evidence="1">The sequence shown here is derived from an EMBL/GenBank/DDBJ whole genome shotgun (WGS) entry which is preliminary data.</text>
</comment>
<keyword evidence="2" id="KW-1185">Reference proteome</keyword>
<gene>
    <name evidence="1" type="ORF">PACLA_8A016746</name>
</gene>
<protein>
    <submittedName>
        <fullName evidence="1">Uncharacterized protein</fullName>
    </submittedName>
</protein>
<proteinExistence type="predicted"/>
<dbReference type="SUPFAM" id="SSF56672">
    <property type="entry name" value="DNA/RNA polymerases"/>
    <property type="match status" value="1"/>
</dbReference>
<dbReference type="PROSITE" id="PS50878">
    <property type="entry name" value="RT_POL"/>
    <property type="match status" value="1"/>
</dbReference>
<organism evidence="1 2">
    <name type="scientific">Paramuricea clavata</name>
    <name type="common">Red gorgonian</name>
    <name type="synonym">Violescent sea-whip</name>
    <dbReference type="NCBI Taxonomy" id="317549"/>
    <lineage>
        <taxon>Eukaryota</taxon>
        <taxon>Metazoa</taxon>
        <taxon>Cnidaria</taxon>
        <taxon>Anthozoa</taxon>
        <taxon>Octocorallia</taxon>
        <taxon>Malacalcyonacea</taxon>
        <taxon>Plexauridae</taxon>
        <taxon>Paramuricea</taxon>
    </lineage>
</organism>
<dbReference type="PANTHER" id="PTHR33332">
    <property type="entry name" value="REVERSE TRANSCRIPTASE DOMAIN-CONTAINING PROTEIN"/>
    <property type="match status" value="1"/>
</dbReference>
<dbReference type="InterPro" id="IPR043502">
    <property type="entry name" value="DNA/RNA_pol_sf"/>
</dbReference>
<dbReference type="InterPro" id="IPR000477">
    <property type="entry name" value="RT_dom"/>
</dbReference>